<evidence type="ECO:0000256" key="6">
    <source>
        <dbReference type="SAM" id="MobiDB-lite"/>
    </source>
</evidence>
<proteinExistence type="inferred from homology"/>
<dbReference type="GO" id="GO:0032040">
    <property type="term" value="C:small-subunit processome"/>
    <property type="evidence" value="ECO:0007669"/>
    <property type="project" value="TreeGrafter"/>
</dbReference>
<dbReference type="PANTHER" id="PTHR14927:SF0">
    <property type="entry name" value="NUCLEOLAR PROTEIN 10"/>
    <property type="match status" value="1"/>
</dbReference>
<comment type="similarity">
    <text evidence="2">Belongs to the WD repeat NOL10/ENP2 family.</text>
</comment>
<dbReference type="Pfam" id="PF08159">
    <property type="entry name" value="NUC153"/>
    <property type="match status" value="1"/>
</dbReference>
<evidence type="ECO:0000256" key="5">
    <source>
        <dbReference type="ARBA" id="ARBA00023242"/>
    </source>
</evidence>
<dbReference type="Pfam" id="PF23098">
    <property type="entry name" value="Beta-prop_NOL10_N"/>
    <property type="match status" value="1"/>
</dbReference>
<reference evidence="10 11" key="1">
    <citation type="submission" date="2013-11" db="EMBL/GenBank/DDBJ databases">
        <title>Genome sequencing of Stegodyphus mimosarum.</title>
        <authorList>
            <person name="Bechsgaard J."/>
        </authorList>
    </citation>
    <scope>NUCLEOTIDE SEQUENCE [LARGE SCALE GENOMIC DNA]</scope>
</reference>
<keyword evidence="3" id="KW-0853">WD repeat</keyword>
<gene>
    <name evidence="10" type="ORF">X975_22067</name>
</gene>
<dbReference type="GO" id="GO:0000462">
    <property type="term" value="P:maturation of SSU-rRNA from tricistronic rRNA transcript (SSU-rRNA, 5.8S rRNA, LSU-rRNA)"/>
    <property type="evidence" value="ECO:0007669"/>
    <property type="project" value="TreeGrafter"/>
</dbReference>
<sequence length="626" mass="72248">MQVTNSNNVKIYNLSHGKSLPEWLSERKRRMLQKKDVDIRRRIELIQDFDMPGVSTGIKISRDGKFILATGVYKPRVRCYDVNNLSMKFERCFDAEAVEFELLSDDYSKIVLLLCDRTVEFHAQYGGYYKTRIPKFGRDVAYHHESCDLLLVGASSEIYRLNLEQGRFLNPYQTNASSINKIVVHPGYDLIACGTVEGKVEAWDPRMRQRVGILDCALSCMADNTFVEGFPSVTALSFKDGLTLGVGTFTGQILLYDVRTNKPFMVKDHMYGLPIKNVEFIKSEELVASLDPKCVKFWKQKTGKPYTTIQAPAHLNDLCFVPDTGLLFLANEDKKILTYFIPSIGPAPQWCCFLDNITEELEESKQDAVYDDYKFVTKKELEELHLDHLQGTSLLRAYMHGYFMDIRLYNKAKAIIQPMAYKDLKKKMVRNKIELERKNQVVVEELPNVNREYAQKLLEKKVNEKLQVPTPFEDERFKDLFKNPDFKISETDEEYARIKSTVEKTNKKKVNIISESDQMKTLEEEETNKADYTSSEEEDESEEEEDEDEGESETEDSLDETSVPSKKKEKIFEAVDSERFSMLQNDKEEEDSLVPIGERLKKENSSFEQHESSAGNKVVTFTVKKK</sequence>
<dbReference type="FunFam" id="2.130.10.10:FF:001909">
    <property type="entry name" value="WD repeat, SAM and U-box domain-containing protein"/>
    <property type="match status" value="1"/>
</dbReference>
<evidence type="ECO:0000256" key="2">
    <source>
        <dbReference type="ARBA" id="ARBA00005264"/>
    </source>
</evidence>
<dbReference type="InterPro" id="IPR056551">
    <property type="entry name" value="Beta-prop_NOL10_N"/>
</dbReference>
<dbReference type="Pfam" id="PF23097">
    <property type="entry name" value="NOL10_2nd"/>
    <property type="match status" value="1"/>
</dbReference>
<comment type="subcellular location">
    <subcellularLocation>
        <location evidence="1">Nucleus</location>
        <location evidence="1">Nucleolus</location>
    </subcellularLocation>
</comment>
<dbReference type="InterPro" id="IPR040382">
    <property type="entry name" value="NOL10/Enp2"/>
</dbReference>
<dbReference type="Gene3D" id="2.130.10.10">
    <property type="entry name" value="YVTN repeat-like/Quinoprotein amine dehydrogenase"/>
    <property type="match status" value="2"/>
</dbReference>
<protein>
    <submittedName>
        <fullName evidence="10">Nucleolar protein 10</fullName>
    </submittedName>
</protein>
<dbReference type="InterPro" id="IPR036322">
    <property type="entry name" value="WD40_repeat_dom_sf"/>
</dbReference>
<keyword evidence="5" id="KW-0539">Nucleus</keyword>
<evidence type="ECO:0000259" key="9">
    <source>
        <dbReference type="Pfam" id="PF23098"/>
    </source>
</evidence>
<evidence type="ECO:0000256" key="4">
    <source>
        <dbReference type="ARBA" id="ARBA00022737"/>
    </source>
</evidence>
<name>A0A087T2T7_STEMI</name>
<dbReference type="GO" id="GO:0030686">
    <property type="term" value="C:90S preribosome"/>
    <property type="evidence" value="ECO:0007669"/>
    <property type="project" value="TreeGrafter"/>
</dbReference>
<evidence type="ECO:0000256" key="1">
    <source>
        <dbReference type="ARBA" id="ARBA00004604"/>
    </source>
</evidence>
<dbReference type="OrthoDB" id="273340at2759"/>
<evidence type="ECO:0000313" key="11">
    <source>
        <dbReference type="Proteomes" id="UP000054359"/>
    </source>
</evidence>
<dbReference type="EMBL" id="KK113137">
    <property type="protein sequence ID" value="KFM59426.1"/>
    <property type="molecule type" value="Genomic_DNA"/>
</dbReference>
<dbReference type="STRING" id="407821.A0A087T2T7"/>
<evidence type="ECO:0000256" key="3">
    <source>
        <dbReference type="ARBA" id="ARBA00022574"/>
    </source>
</evidence>
<evidence type="ECO:0000313" key="10">
    <source>
        <dbReference type="EMBL" id="KFM59426.1"/>
    </source>
</evidence>
<dbReference type="OMA" id="GYFMDVR"/>
<feature type="domain" description="Nucleolar protein 10-like second" evidence="8">
    <location>
        <begin position="369"/>
        <end position="416"/>
    </location>
</feature>
<dbReference type="AlphaFoldDB" id="A0A087T2T7"/>
<dbReference type="InterPro" id="IPR012580">
    <property type="entry name" value="NUC153"/>
</dbReference>
<dbReference type="InterPro" id="IPR015943">
    <property type="entry name" value="WD40/YVTN_repeat-like_dom_sf"/>
</dbReference>
<keyword evidence="4" id="KW-0677">Repeat</keyword>
<dbReference type="Proteomes" id="UP000054359">
    <property type="component" value="Unassembled WGS sequence"/>
</dbReference>
<evidence type="ECO:0000259" key="8">
    <source>
        <dbReference type="Pfam" id="PF23097"/>
    </source>
</evidence>
<feature type="region of interest" description="Disordered" evidence="6">
    <location>
        <begin position="515"/>
        <end position="571"/>
    </location>
</feature>
<keyword evidence="11" id="KW-1185">Reference proteome</keyword>
<organism evidence="10 11">
    <name type="scientific">Stegodyphus mimosarum</name>
    <name type="common">African social velvet spider</name>
    <dbReference type="NCBI Taxonomy" id="407821"/>
    <lineage>
        <taxon>Eukaryota</taxon>
        <taxon>Metazoa</taxon>
        <taxon>Ecdysozoa</taxon>
        <taxon>Arthropoda</taxon>
        <taxon>Chelicerata</taxon>
        <taxon>Arachnida</taxon>
        <taxon>Araneae</taxon>
        <taxon>Araneomorphae</taxon>
        <taxon>Entelegynae</taxon>
        <taxon>Eresoidea</taxon>
        <taxon>Eresidae</taxon>
        <taxon>Stegodyphus</taxon>
    </lineage>
</organism>
<evidence type="ECO:0000259" key="7">
    <source>
        <dbReference type="Pfam" id="PF08159"/>
    </source>
</evidence>
<feature type="domain" description="Nucleolar protein 10-like N-terminal" evidence="9">
    <location>
        <begin position="1"/>
        <end position="364"/>
    </location>
</feature>
<feature type="domain" description="NUC153" evidence="7">
    <location>
        <begin position="474"/>
        <end position="499"/>
    </location>
</feature>
<dbReference type="SUPFAM" id="SSF50978">
    <property type="entry name" value="WD40 repeat-like"/>
    <property type="match status" value="1"/>
</dbReference>
<feature type="compositionally biased region" description="Acidic residues" evidence="6">
    <location>
        <begin position="534"/>
        <end position="559"/>
    </location>
</feature>
<dbReference type="PANTHER" id="PTHR14927">
    <property type="entry name" value="NUCLEOLAR PROTEIN 10"/>
    <property type="match status" value="1"/>
</dbReference>
<accession>A0A087T2T7</accession>
<dbReference type="InterPro" id="IPR056550">
    <property type="entry name" value="NOL10_2nd"/>
</dbReference>
<feature type="non-terminal residue" evidence="10">
    <location>
        <position position="626"/>
    </location>
</feature>